<dbReference type="InterPro" id="IPR049174">
    <property type="entry name" value="Beta-AFase-like"/>
</dbReference>
<dbReference type="EMBL" id="ACEC01000068">
    <property type="protein sequence ID" value="EEG30169.1"/>
    <property type="molecule type" value="Genomic_DNA"/>
</dbReference>
<dbReference type="CDD" id="cd00161">
    <property type="entry name" value="beta-trefoil_Ricin-like"/>
    <property type="match status" value="1"/>
</dbReference>
<dbReference type="Pfam" id="PF14200">
    <property type="entry name" value="RicinB_lectin_2"/>
    <property type="match status" value="1"/>
</dbReference>
<evidence type="ECO:0000313" key="4">
    <source>
        <dbReference type="EMBL" id="EEG30169.1"/>
    </source>
</evidence>
<dbReference type="Pfam" id="PF07944">
    <property type="entry name" value="Beta-AFase-like_GH127_cat"/>
    <property type="match status" value="1"/>
</dbReference>
<dbReference type="PANTHER" id="PTHR43465">
    <property type="entry name" value="DUF1680 DOMAIN PROTEIN (AFU_ORTHOLOGUE AFUA_1G08910)"/>
    <property type="match status" value="1"/>
</dbReference>
<keyword evidence="4" id="KW-0430">Lectin</keyword>
<sequence>MKKIRTKLLAALLAVSMILGLLPVISSAASPVMIDSTAEYVLVNKATGQALERTLDTTYIPTRDDVFRVVANAYAESTDQRWQLQLSGGGYRLLCVSNRGIGLHKTAESYENIPGANYVMAVDTNAPPQQTWIVEDAGEGYVTLKNDLREQTGGHDLPQYLAVTQDAYTEISGSFVVAAIAERDTDRALWKLEKVPGTGEPDPEPLDPFEPVENVVADAQTMLEPGSVQLNGMVNEAALHVQNDELKTLDWKRLVDQFRYKTDTDNRWRSEFWGKYMRGACFTYAYTQDEELYNILEESIRDILTTQEVSGRLTSYPSDWGTWDIWGRKYVMLGMQSFLEICQDEELHGQIMESLCRQADYMLRFLGPESEGKTPIVNTGYWSGIASCSILEPMANLYRMTGYQRYLDFCTHIVESGLTNQGVNIFELALEGEKIPSEYFYNQAKAYEMTSCFEGLAEYYRLTGEEKWRTACLNYYRLASENEITVCGSGGGVGRGAGYHYFNPNGDEQWNNMAVNQTDPTIGQMQETCITVTWMKYCFQMLRLAGDPAIADDIELSTYNALLAALKAEGVETADYPFLFDYFTLLNGTHKNPWGGAIFESDGTPIGSCCSANGSSGTGLVPYIQLTRSENGVVFNLYNPGTITAPAPSGQPVEFSVDTTYPKEGNIKITVNPSQEEQFSLALRIPAWSTQTTLLVNGQPQTAEAGQYVELSRNWTAGDTIELTLDMRTRIVSDLKGLGMVALQRGPITLARDARFGENIDKPVWIATDADGYAVVTPVETDIPCNMAFDVATEDGGSFRVLDYASAGQTWDTASRYATWLTTGEAVDPGLQQGAQYLLTSQGTGIAMTANPDTSNVEKGDAAETPSDNQLWSFVPFGDYYKVIQAADGRALTADSNAPGNGTNVILREDTGADNQLWTVTKSGDGFIKIAGKSGGQLVSESGESSNIHLWEDVANPVQVWKLTLIRPAVDKSDLLSAIQSAGEYEGREAEFTPQSWATFSNALDEANRVYSDPDTSQEDVNLAAQALREAMDDLAPLPAPEVNKSILKTVLEYAQQARLGVEYAGAIESVQNSFDAALTRAQQVYDDPAARQAEIDTAWMDLMKEIHKLGFQAGDKSQLNFVYQQAANLDLSNYVPAGQEEFLAALGMAESLLADGDAMQPEVDEAVDRLLDAMLALRFQADKTLLNLLLVQASELDLSLYTTESVQAFASAQAEAAGVAANSSLTDQEQAVVDAAAASLREAIDGLVLRATVQGDSTASRNAGIPRTGEALPAATAAVCLLAGILLIKAKRRQK</sequence>
<dbReference type="Gene3D" id="2.80.10.50">
    <property type="match status" value="2"/>
</dbReference>
<dbReference type="Pfam" id="PF07554">
    <property type="entry name" value="FIVAR"/>
    <property type="match status" value="4"/>
</dbReference>
<keyword evidence="1" id="KW-0472">Membrane</keyword>
<dbReference type="Gene3D" id="1.20.1270.90">
    <property type="entry name" value="AF1782-like"/>
    <property type="match status" value="2"/>
</dbReference>
<dbReference type="InterPro" id="IPR000772">
    <property type="entry name" value="Ricin_B_lectin"/>
</dbReference>
<feature type="signal peptide" evidence="2">
    <location>
        <begin position="1"/>
        <end position="28"/>
    </location>
</feature>
<keyword evidence="1" id="KW-0812">Transmembrane</keyword>
<dbReference type="InterPro" id="IPR035992">
    <property type="entry name" value="Ricin_B-like_lectins"/>
</dbReference>
<evidence type="ECO:0000313" key="5">
    <source>
        <dbReference type="Proteomes" id="UP000003340"/>
    </source>
</evidence>
<keyword evidence="5" id="KW-1185">Reference proteome</keyword>
<dbReference type="InterPro" id="IPR049046">
    <property type="entry name" value="Beta-AFase-like_GH127_middle"/>
</dbReference>
<dbReference type="STRING" id="537013.CLOSTMETH_02201"/>
<gene>
    <name evidence="4" type="ORF">CLOSTMETH_02201</name>
</gene>
<keyword evidence="1" id="KW-1133">Transmembrane helix</keyword>
<feature type="domain" description="Ricin B lectin" evidence="3">
    <location>
        <begin position="834"/>
        <end position="964"/>
    </location>
</feature>
<comment type="caution">
    <text evidence="4">The sequence shown here is derived from an EMBL/GenBank/DDBJ whole genome shotgun (WGS) entry which is preliminary data.</text>
</comment>
<organism evidence="4 5">
    <name type="scientific">[Clostridium] methylpentosum DSM 5476</name>
    <dbReference type="NCBI Taxonomy" id="537013"/>
    <lineage>
        <taxon>Bacteria</taxon>
        <taxon>Bacillati</taxon>
        <taxon>Bacillota</taxon>
        <taxon>Clostridia</taxon>
        <taxon>Eubacteriales</taxon>
        <taxon>Oscillospiraceae</taxon>
        <taxon>Oscillospiraceae incertae sedis</taxon>
    </lineage>
</organism>
<evidence type="ECO:0000256" key="1">
    <source>
        <dbReference type="SAM" id="Phobius"/>
    </source>
</evidence>
<accession>C0EEC1</accession>
<dbReference type="Gene3D" id="1.20.1270.70">
    <property type="entry name" value="Designed single chain three-helix bundle"/>
    <property type="match status" value="2"/>
</dbReference>
<reference evidence="4 5" key="1">
    <citation type="submission" date="2009-01" db="EMBL/GenBank/DDBJ databases">
        <authorList>
            <person name="Fulton L."/>
            <person name="Clifton S."/>
            <person name="Fulton B."/>
            <person name="Xu J."/>
            <person name="Minx P."/>
            <person name="Pepin K.H."/>
            <person name="Johnson M."/>
            <person name="Bhonagiri V."/>
            <person name="Nash W.E."/>
            <person name="Mardis E.R."/>
            <person name="Wilson R.K."/>
        </authorList>
    </citation>
    <scope>NUCLEOTIDE SEQUENCE [LARGE SCALE GENOMIC DNA]</scope>
    <source>
        <strain evidence="4 5">DSM 5476</strain>
    </source>
</reference>
<dbReference type="GO" id="GO:0005975">
    <property type="term" value="P:carbohydrate metabolic process"/>
    <property type="evidence" value="ECO:0007669"/>
    <property type="project" value="InterPro"/>
</dbReference>
<feature type="chain" id="PRO_5002897834" evidence="2">
    <location>
        <begin position="29"/>
        <end position="1296"/>
    </location>
</feature>
<dbReference type="eggNOG" id="COG1196">
    <property type="taxonomic scope" value="Bacteria"/>
</dbReference>
<dbReference type="SUPFAM" id="SSF50370">
    <property type="entry name" value="Ricin B-like lectins"/>
    <property type="match status" value="2"/>
</dbReference>
<feature type="transmembrane region" description="Helical" evidence="1">
    <location>
        <begin position="1272"/>
        <end position="1289"/>
    </location>
</feature>
<dbReference type="InterPro" id="IPR008928">
    <property type="entry name" value="6-hairpin_glycosidase_sf"/>
</dbReference>
<dbReference type="GO" id="GO:0030246">
    <property type="term" value="F:carbohydrate binding"/>
    <property type="evidence" value="ECO:0007669"/>
    <property type="project" value="UniProtKB-KW"/>
</dbReference>
<dbReference type="SMART" id="SM00458">
    <property type="entry name" value="RICIN"/>
    <property type="match status" value="1"/>
</dbReference>
<dbReference type="InterPro" id="IPR012878">
    <property type="entry name" value="Beta-AFase-like_GH127_cat"/>
</dbReference>
<dbReference type="eggNOG" id="COG3533">
    <property type="taxonomic scope" value="Bacteria"/>
</dbReference>
<evidence type="ECO:0000259" key="3">
    <source>
        <dbReference type="SMART" id="SM00458"/>
    </source>
</evidence>
<dbReference type="HOGENOM" id="CLU_261812_0_0_9"/>
<dbReference type="Proteomes" id="UP000003340">
    <property type="component" value="Unassembled WGS sequence"/>
</dbReference>
<proteinExistence type="predicted"/>
<dbReference type="PANTHER" id="PTHR43465:SF2">
    <property type="entry name" value="DUF1680 DOMAIN PROTEIN (AFU_ORTHOLOGUE AFUA_1G08910)"/>
    <property type="match status" value="1"/>
</dbReference>
<dbReference type="SUPFAM" id="SSF48208">
    <property type="entry name" value="Six-hairpin glycosidases"/>
    <property type="match status" value="1"/>
</dbReference>
<name>C0EEC1_9FIRM</name>
<dbReference type="Pfam" id="PF20736">
    <property type="entry name" value="Glyco_hydro127M"/>
    <property type="match status" value="1"/>
</dbReference>
<dbReference type="PROSITE" id="PS50231">
    <property type="entry name" value="RICIN_B_LECTIN"/>
    <property type="match status" value="1"/>
</dbReference>
<keyword evidence="2" id="KW-0732">Signal</keyword>
<reference evidence="4 5" key="2">
    <citation type="submission" date="2009-02" db="EMBL/GenBank/DDBJ databases">
        <title>Draft genome sequence of Clostridium methylpentosum (DSM 5476).</title>
        <authorList>
            <person name="Sudarsanam P."/>
            <person name="Ley R."/>
            <person name="Guruge J."/>
            <person name="Turnbaugh P.J."/>
            <person name="Mahowald M."/>
            <person name="Liep D."/>
            <person name="Gordon J."/>
        </authorList>
    </citation>
    <scope>NUCLEOTIDE SEQUENCE [LARGE SCALE GENOMIC DNA]</scope>
    <source>
        <strain evidence="4 5">DSM 5476</strain>
    </source>
</reference>
<evidence type="ECO:0000256" key="2">
    <source>
        <dbReference type="SAM" id="SignalP"/>
    </source>
</evidence>
<protein>
    <submittedName>
        <fullName evidence="4">Ricin-type beta-trefoil lectin domain protein</fullName>
    </submittedName>
</protein>